<keyword evidence="1" id="KW-0862">Zinc</keyword>
<dbReference type="RefSeq" id="XP_021338619.1">
    <property type="nucleotide sequence ID" value="XM_021482056.1"/>
</dbReference>
<sequence length="244" mass="27575">MGYLALSTLDQQRLSQLKSEINRRLLELTGVIDIAILADHVWNLIGNAQVTRDEVARNLQQFMPAEKVESFLIWLYSRLDTLLDEYKRSVFSAEAAEAHKKEAMRCIQIKAQEDEERLRRRSERFAFHNLSNLYSNSSTNTARATTASVSNIANIAICKYDRRCKFGDKCKFVHIGRDGIGTMGKGSNMASKFGEYGILPGKLSDGMCRNWPACPFGNECNFSHPSVPCKFGQLCTRSNCSYTH</sequence>
<organism evidence="3 4">
    <name type="scientific">Babesia microti (strain RI)</name>
    <dbReference type="NCBI Taxonomy" id="1133968"/>
    <lineage>
        <taxon>Eukaryota</taxon>
        <taxon>Sar</taxon>
        <taxon>Alveolata</taxon>
        <taxon>Apicomplexa</taxon>
        <taxon>Aconoidasida</taxon>
        <taxon>Piroplasmida</taxon>
        <taxon>Babesiidae</taxon>
        <taxon>Babesia</taxon>
    </lineage>
</organism>
<dbReference type="KEGG" id="bmic:BMR1_03g02450"/>
<keyword evidence="1" id="KW-0479">Metal-binding</keyword>
<keyword evidence="1" id="KW-0863">Zinc-finger</keyword>
<evidence type="ECO:0000259" key="2">
    <source>
        <dbReference type="PROSITE" id="PS50103"/>
    </source>
</evidence>
<evidence type="ECO:0000313" key="4">
    <source>
        <dbReference type="Proteomes" id="UP000002899"/>
    </source>
</evidence>
<proteinExistence type="predicted"/>
<dbReference type="SMART" id="SM00356">
    <property type="entry name" value="ZnF_C3H1"/>
    <property type="match status" value="2"/>
</dbReference>
<feature type="domain" description="C3H1-type" evidence="2">
    <location>
        <begin position="202"/>
        <end position="227"/>
    </location>
</feature>
<dbReference type="AlphaFoldDB" id="A0A1R4ABS5"/>
<dbReference type="PROSITE" id="PS50103">
    <property type="entry name" value="ZF_C3H1"/>
    <property type="match status" value="1"/>
</dbReference>
<dbReference type="OrthoDB" id="5589010at2759"/>
<reference evidence="3 4" key="3">
    <citation type="journal article" date="2016" name="Sci. Rep.">
        <title>Genome-wide diversity and gene expression profiling of Babesia microti isolates identify polymorphic genes that mediate host-pathogen interactions.</title>
        <authorList>
            <person name="Silva J.C."/>
            <person name="Cornillot E."/>
            <person name="McCracken C."/>
            <person name="Usmani-Brown S."/>
            <person name="Dwivedi A."/>
            <person name="Ifeonu O.O."/>
            <person name="Crabtree J."/>
            <person name="Gotia H.T."/>
            <person name="Virji A.Z."/>
            <person name="Reynes C."/>
            <person name="Colinge J."/>
            <person name="Kumar V."/>
            <person name="Lawres L."/>
            <person name="Pazzi J.E."/>
            <person name="Pablo J.V."/>
            <person name="Hung C."/>
            <person name="Brancato J."/>
            <person name="Kumari P."/>
            <person name="Orvis J."/>
            <person name="Tretina K."/>
            <person name="Chibucos M."/>
            <person name="Ott S."/>
            <person name="Sadzewicz L."/>
            <person name="Sengamalay N."/>
            <person name="Shetty A.C."/>
            <person name="Su Q."/>
            <person name="Tallon L."/>
            <person name="Fraser C.M."/>
            <person name="Frutos R."/>
            <person name="Molina D.M."/>
            <person name="Krause P.J."/>
            <person name="Ben Mamoun C."/>
        </authorList>
    </citation>
    <scope>NUCLEOTIDE SEQUENCE [LARGE SCALE GENOMIC DNA]</scope>
    <source>
        <strain evidence="3 4">RI</strain>
    </source>
</reference>
<evidence type="ECO:0000256" key="1">
    <source>
        <dbReference type="PROSITE-ProRule" id="PRU00723"/>
    </source>
</evidence>
<dbReference type="Pfam" id="PF14608">
    <property type="entry name" value="zf-CCCH_2"/>
    <property type="match status" value="3"/>
</dbReference>
<name>A0A1R4ABS5_BABMR</name>
<reference evidence="3 4" key="1">
    <citation type="journal article" date="2012" name="Nucleic Acids Res.">
        <title>Sequencing of the smallest Apicomplexan genome from the human pathogen Babesia microti.</title>
        <authorList>
            <person name="Cornillot E."/>
            <person name="Hadj-Kaddour K."/>
            <person name="Dassouli A."/>
            <person name="Noel B."/>
            <person name="Ranwez V."/>
            <person name="Vacherie B."/>
            <person name="Augagneur Y."/>
            <person name="Bres V."/>
            <person name="Duclos A."/>
            <person name="Randazzo S."/>
            <person name="Carcy B."/>
            <person name="Debierre-Grockiego F."/>
            <person name="Delbecq S."/>
            <person name="Moubri-Menage K."/>
            <person name="Shams-Eldin H."/>
            <person name="Usmani-Brown S."/>
            <person name="Bringaud F."/>
            <person name="Wincker P."/>
            <person name="Vivares C.P."/>
            <person name="Schwarz R.T."/>
            <person name="Schetters T.P."/>
            <person name="Krause P.J."/>
            <person name="Gorenflot A."/>
            <person name="Berry V."/>
            <person name="Barbe V."/>
            <person name="Ben Mamoun C."/>
        </authorList>
    </citation>
    <scope>NUCLEOTIDE SEQUENCE [LARGE SCALE GENOMIC DNA]</scope>
    <source>
        <strain evidence="3 4">RI</strain>
    </source>
</reference>
<dbReference type="VEuPathDB" id="PiroplasmaDB:BMR1_03g02450"/>
<protein>
    <submittedName>
        <fullName evidence="3">Coronin binding protein, putative</fullName>
    </submittedName>
</protein>
<dbReference type="Gene3D" id="4.10.1000.40">
    <property type="match status" value="1"/>
</dbReference>
<dbReference type="GO" id="GO:0008270">
    <property type="term" value="F:zinc ion binding"/>
    <property type="evidence" value="ECO:0007669"/>
    <property type="project" value="UniProtKB-KW"/>
</dbReference>
<accession>A0A1R4ABS5</accession>
<keyword evidence="4" id="KW-1185">Reference proteome</keyword>
<evidence type="ECO:0000313" key="3">
    <source>
        <dbReference type="EMBL" id="SJK86462.1"/>
    </source>
</evidence>
<reference evidence="3 4" key="2">
    <citation type="journal article" date="2013" name="PLoS ONE">
        <title>Whole genome mapping and re-organization of the nuclear and mitochondrial genomes of Babesia microti isolates.</title>
        <authorList>
            <person name="Cornillot E."/>
            <person name="Dassouli A."/>
            <person name="Garg A."/>
            <person name="Pachikara N."/>
            <person name="Randazzo S."/>
            <person name="Depoix D."/>
            <person name="Carcy B."/>
            <person name="Delbecq S."/>
            <person name="Frutos R."/>
            <person name="Silva J.C."/>
            <person name="Sutton R."/>
            <person name="Krause P.J."/>
            <person name="Mamoun C.B."/>
        </authorList>
    </citation>
    <scope>NUCLEOTIDE SEQUENCE [LARGE SCALE GENOMIC DNA]</scope>
    <source>
        <strain evidence="3 4">RI</strain>
    </source>
</reference>
<dbReference type="GeneID" id="24425132"/>
<dbReference type="Proteomes" id="UP000002899">
    <property type="component" value="Chromosome III"/>
</dbReference>
<dbReference type="EMBL" id="LN871598">
    <property type="protein sequence ID" value="SJK86462.1"/>
    <property type="molecule type" value="Genomic_DNA"/>
</dbReference>
<dbReference type="InterPro" id="IPR000571">
    <property type="entry name" value="Znf_CCCH"/>
</dbReference>
<feature type="zinc finger region" description="C3H1-type" evidence="1">
    <location>
        <begin position="202"/>
        <end position="227"/>
    </location>
</feature>